<dbReference type="AlphaFoldDB" id="A3SK25"/>
<keyword evidence="7 17" id="KW-0067">ATP-binding</keyword>
<evidence type="ECO:0000256" key="15">
    <source>
        <dbReference type="ARBA" id="ARBA00048238"/>
    </source>
</evidence>
<comment type="catalytic activity">
    <reaction evidence="1 18 19">
        <text>(6R)-NADHX = (6S)-NADHX</text>
        <dbReference type="Rhea" id="RHEA:32215"/>
        <dbReference type="ChEBI" id="CHEBI:64074"/>
        <dbReference type="ChEBI" id="CHEBI:64075"/>
        <dbReference type="EC" id="5.1.99.6"/>
    </reaction>
</comment>
<keyword evidence="11 18" id="KW-0413">Isomerase</keyword>
<evidence type="ECO:0000256" key="8">
    <source>
        <dbReference type="ARBA" id="ARBA00022857"/>
    </source>
</evidence>
<dbReference type="PANTHER" id="PTHR12592">
    <property type="entry name" value="ATP-DEPENDENT (S)-NAD(P)H-HYDRATE DEHYDRATASE FAMILY MEMBER"/>
    <property type="match status" value="1"/>
</dbReference>
<dbReference type="Pfam" id="PF03853">
    <property type="entry name" value="YjeF_N"/>
    <property type="match status" value="1"/>
</dbReference>
<dbReference type="Gene3D" id="3.40.1190.20">
    <property type="match status" value="1"/>
</dbReference>
<feature type="binding site" evidence="18">
    <location>
        <position position="63"/>
    </location>
    <ligand>
        <name>K(+)</name>
        <dbReference type="ChEBI" id="CHEBI:29103"/>
    </ligand>
</feature>
<evidence type="ECO:0000256" key="1">
    <source>
        <dbReference type="ARBA" id="ARBA00000013"/>
    </source>
</evidence>
<dbReference type="InterPro" id="IPR036652">
    <property type="entry name" value="YjeF_N_dom_sf"/>
</dbReference>
<dbReference type="STRING" id="89187.ISM_05415"/>
<evidence type="ECO:0000256" key="5">
    <source>
        <dbReference type="ARBA" id="ARBA00022723"/>
    </source>
</evidence>
<gene>
    <name evidence="17" type="primary">nnrD</name>
    <name evidence="18" type="synonym">nnrE</name>
    <name evidence="22" type="ORF">ISM_05415</name>
</gene>
<dbReference type="NCBIfam" id="TIGR00196">
    <property type="entry name" value="yjeF_cterm"/>
    <property type="match status" value="1"/>
</dbReference>
<comment type="cofactor">
    <cofactor evidence="17">
        <name>Mg(2+)</name>
        <dbReference type="ChEBI" id="CHEBI:18420"/>
    </cofactor>
</comment>
<comment type="function">
    <text evidence="18">Catalyzes the epimerization of the S- and R-forms of NAD(P)HX, a damaged form of NAD(P)H that is a result of enzymatic or heat-dependent hydration. This is a prerequisite for the S-specific NAD(P)H-hydrate dehydratase to allow the repair of both epimers of NAD(P)HX.</text>
</comment>
<comment type="catalytic activity">
    <reaction evidence="2 18 19">
        <text>(6R)-NADPHX = (6S)-NADPHX</text>
        <dbReference type="Rhea" id="RHEA:32227"/>
        <dbReference type="ChEBI" id="CHEBI:64076"/>
        <dbReference type="ChEBI" id="CHEBI:64077"/>
        <dbReference type="EC" id="5.1.99.6"/>
    </reaction>
</comment>
<comment type="similarity">
    <text evidence="17">Belongs to the NnrD/CARKD family.</text>
</comment>
<dbReference type="EC" id="4.2.1.136" evidence="19"/>
<dbReference type="HOGENOM" id="CLU_024853_4_1_5"/>
<reference evidence="22 23" key="1">
    <citation type="submission" date="2005-12" db="EMBL/GenBank/DDBJ databases">
        <authorList>
            <person name="Moran M.A."/>
            <person name="Ferriera S."/>
            <person name="Johnson J."/>
            <person name="Kravitz S."/>
            <person name="Halpern A."/>
            <person name="Remington K."/>
            <person name="Beeson K."/>
            <person name="Tran B."/>
            <person name="Rogers Y.-H."/>
            <person name="Friedman R."/>
            <person name="Venter J.C."/>
        </authorList>
    </citation>
    <scope>NUCLEOTIDE SEQUENCE [LARGE SCALE GENOMIC DNA]</scope>
    <source>
        <strain evidence="23">ATCC BAA-591 / DSM 15170 / ISM</strain>
    </source>
</reference>
<evidence type="ECO:0000256" key="10">
    <source>
        <dbReference type="ARBA" id="ARBA00023027"/>
    </source>
</evidence>
<evidence type="ECO:0000259" key="20">
    <source>
        <dbReference type="PROSITE" id="PS51383"/>
    </source>
</evidence>
<comment type="similarity">
    <text evidence="4 19">In the C-terminal section; belongs to the NnrD/CARKD family.</text>
</comment>
<keyword evidence="5 18" id="KW-0479">Metal-binding</keyword>
<dbReference type="NCBIfam" id="TIGR00197">
    <property type="entry name" value="yjeF_nterm"/>
    <property type="match status" value="1"/>
</dbReference>
<dbReference type="Pfam" id="PF01256">
    <property type="entry name" value="Carb_kinase"/>
    <property type="match status" value="1"/>
</dbReference>
<dbReference type="GO" id="GO:0005524">
    <property type="term" value="F:ATP binding"/>
    <property type="evidence" value="ECO:0007669"/>
    <property type="project" value="UniProtKB-UniRule"/>
</dbReference>
<keyword evidence="12 17" id="KW-0456">Lyase</keyword>
<dbReference type="GO" id="GO:0046872">
    <property type="term" value="F:metal ion binding"/>
    <property type="evidence" value="ECO:0007669"/>
    <property type="project" value="UniProtKB-UniRule"/>
</dbReference>
<feature type="binding site" evidence="17">
    <location>
        <begin position="408"/>
        <end position="412"/>
    </location>
    <ligand>
        <name>AMP</name>
        <dbReference type="ChEBI" id="CHEBI:456215"/>
    </ligand>
</feature>
<dbReference type="Proteomes" id="UP000005954">
    <property type="component" value="Unassembled WGS sequence"/>
</dbReference>
<keyword evidence="10 17" id="KW-0520">NAD</keyword>
<dbReference type="PROSITE" id="PS51383">
    <property type="entry name" value="YJEF_C_3"/>
    <property type="match status" value="1"/>
</dbReference>
<dbReference type="eggNOG" id="COG0062">
    <property type="taxonomic scope" value="Bacteria"/>
</dbReference>
<comment type="caution">
    <text evidence="22">The sequence shown here is derived from an EMBL/GenBank/DDBJ whole genome shotgun (WGS) entry which is preliminary data.</text>
</comment>
<accession>A3SK25</accession>
<comment type="function">
    <text evidence="14 19">Bifunctional enzyme that catalyzes the epimerization of the S- and R-forms of NAD(P)HX and the dehydration of the S-form of NAD(P)HX at the expense of ADP, which is converted to AMP. This allows the repair of both epimers of NAD(P)HX, a damaged form of NAD(P)H that is a result of enzymatic or heat-dependent hydration.</text>
</comment>
<keyword evidence="9 18" id="KW-0630">Potassium</keyword>
<feature type="binding site" evidence="18">
    <location>
        <position position="164"/>
    </location>
    <ligand>
        <name>K(+)</name>
        <dbReference type="ChEBI" id="CHEBI:29103"/>
    </ligand>
</feature>
<comment type="caution">
    <text evidence="18">Lacks conserved residue(s) required for the propagation of feature annotation.</text>
</comment>
<dbReference type="PROSITE" id="PS01050">
    <property type="entry name" value="YJEF_C_2"/>
    <property type="match status" value="1"/>
</dbReference>
<feature type="binding site" evidence="18">
    <location>
        <position position="161"/>
    </location>
    <ligand>
        <name>(6S)-NADPHX</name>
        <dbReference type="ChEBI" id="CHEBI:64076"/>
    </ligand>
</feature>
<comment type="cofactor">
    <cofactor evidence="18 19">
        <name>K(+)</name>
        <dbReference type="ChEBI" id="CHEBI:29103"/>
    </cofactor>
    <text evidence="18 19">Binds 1 potassium ion per subunit.</text>
</comment>
<dbReference type="Gene3D" id="3.40.50.10260">
    <property type="entry name" value="YjeF N-terminal domain"/>
    <property type="match status" value="1"/>
</dbReference>
<comment type="subunit">
    <text evidence="17">Homotetramer.</text>
</comment>
<dbReference type="SUPFAM" id="SSF64153">
    <property type="entry name" value="YjeF N-terminal domain-like"/>
    <property type="match status" value="1"/>
</dbReference>
<evidence type="ECO:0000256" key="14">
    <source>
        <dbReference type="ARBA" id="ARBA00025153"/>
    </source>
</evidence>
<dbReference type="PANTHER" id="PTHR12592:SF0">
    <property type="entry name" value="ATP-DEPENDENT (S)-NAD(P)H-HYDRATE DEHYDRATASE"/>
    <property type="match status" value="1"/>
</dbReference>
<dbReference type="GO" id="GO:0052856">
    <property type="term" value="F:NAD(P)HX epimerase activity"/>
    <property type="evidence" value="ECO:0007669"/>
    <property type="project" value="UniProtKB-UniRule"/>
</dbReference>
<evidence type="ECO:0000256" key="4">
    <source>
        <dbReference type="ARBA" id="ARBA00009524"/>
    </source>
</evidence>
<evidence type="ECO:0000256" key="18">
    <source>
        <dbReference type="HAMAP-Rule" id="MF_01966"/>
    </source>
</evidence>
<dbReference type="OrthoDB" id="9806925at2"/>
<evidence type="ECO:0000256" key="12">
    <source>
        <dbReference type="ARBA" id="ARBA00023239"/>
    </source>
</evidence>
<dbReference type="GO" id="GO:0046496">
    <property type="term" value="P:nicotinamide nucleotide metabolic process"/>
    <property type="evidence" value="ECO:0007669"/>
    <property type="project" value="UniProtKB-UniRule"/>
</dbReference>
<feature type="binding site" evidence="17">
    <location>
        <position position="441"/>
    </location>
    <ligand>
        <name>AMP</name>
        <dbReference type="ChEBI" id="CHEBI:456215"/>
    </ligand>
</feature>
<keyword evidence="13" id="KW-0511">Multifunctional enzyme</keyword>
<evidence type="ECO:0000256" key="13">
    <source>
        <dbReference type="ARBA" id="ARBA00023268"/>
    </source>
</evidence>
<organism evidence="22 23">
    <name type="scientific">Roseovarius nubinhibens (strain ATCC BAA-591 / DSM 15170 / ISM)</name>
    <dbReference type="NCBI Taxonomy" id="89187"/>
    <lineage>
        <taxon>Bacteria</taxon>
        <taxon>Pseudomonadati</taxon>
        <taxon>Pseudomonadota</taxon>
        <taxon>Alphaproteobacteria</taxon>
        <taxon>Rhodobacterales</taxon>
        <taxon>Roseobacteraceae</taxon>
        <taxon>Roseovarius</taxon>
    </lineage>
</organism>
<name>A3SK25_ROSNI</name>
<dbReference type="InterPro" id="IPR004443">
    <property type="entry name" value="YjeF_N_dom"/>
</dbReference>
<dbReference type="InterPro" id="IPR000631">
    <property type="entry name" value="CARKD"/>
</dbReference>
<feature type="binding site" evidence="17">
    <location>
        <position position="319"/>
    </location>
    <ligand>
        <name>(6S)-NADPHX</name>
        <dbReference type="ChEBI" id="CHEBI:64076"/>
    </ligand>
</feature>
<dbReference type="RefSeq" id="WP_009813107.1">
    <property type="nucleotide sequence ID" value="NZ_CH724156.1"/>
</dbReference>
<proteinExistence type="inferred from homology"/>
<comment type="similarity">
    <text evidence="3 19">In the N-terminal section; belongs to the NnrE/AIBP family.</text>
</comment>
<comment type="similarity">
    <text evidence="18">Belongs to the NnrE/AIBP family.</text>
</comment>
<evidence type="ECO:0000256" key="7">
    <source>
        <dbReference type="ARBA" id="ARBA00022840"/>
    </source>
</evidence>
<evidence type="ECO:0000256" key="3">
    <source>
        <dbReference type="ARBA" id="ARBA00006001"/>
    </source>
</evidence>
<keyword evidence="6 17" id="KW-0547">Nucleotide-binding</keyword>
<dbReference type="eggNOG" id="COG0063">
    <property type="taxonomic scope" value="Bacteria"/>
</dbReference>
<feature type="binding site" evidence="17">
    <location>
        <position position="367"/>
    </location>
    <ligand>
        <name>(6S)-NADPHX</name>
        <dbReference type="ChEBI" id="CHEBI:64076"/>
    </ligand>
</feature>
<protein>
    <recommendedName>
        <fullName evidence="19">Bifunctional NAD(P)H-hydrate repair enzyme</fullName>
    </recommendedName>
    <alternativeName>
        <fullName evidence="19">Nicotinamide nucleotide repair protein</fullName>
    </alternativeName>
    <domain>
        <recommendedName>
            <fullName evidence="19">ADP-dependent (S)-NAD(P)H-hydrate dehydratase</fullName>
            <ecNumber evidence="19">4.2.1.136</ecNumber>
        </recommendedName>
        <alternativeName>
            <fullName evidence="19">ADP-dependent NAD(P)HX dehydratase</fullName>
        </alternativeName>
    </domain>
    <domain>
        <recommendedName>
            <fullName evidence="19">NAD(P)H-hydrate epimerase</fullName>
            <ecNumber evidence="19">5.1.99.6</ecNumber>
        </recommendedName>
    </domain>
</protein>
<dbReference type="InterPro" id="IPR017953">
    <property type="entry name" value="Carbohydrate_kinase_pred_CS"/>
</dbReference>
<feature type="binding site" evidence="17">
    <location>
        <position position="256"/>
    </location>
    <ligand>
        <name>(6S)-NADPHX</name>
        <dbReference type="ChEBI" id="CHEBI:64076"/>
    </ligand>
</feature>
<dbReference type="HAMAP" id="MF_01965">
    <property type="entry name" value="NADHX_dehydratase"/>
    <property type="match status" value="1"/>
</dbReference>
<comment type="catalytic activity">
    <reaction evidence="16 17 19">
        <text>(6S)-NADPHX + ADP = AMP + phosphate + NADPH + H(+)</text>
        <dbReference type="Rhea" id="RHEA:32235"/>
        <dbReference type="ChEBI" id="CHEBI:15378"/>
        <dbReference type="ChEBI" id="CHEBI:43474"/>
        <dbReference type="ChEBI" id="CHEBI:57783"/>
        <dbReference type="ChEBI" id="CHEBI:64076"/>
        <dbReference type="ChEBI" id="CHEBI:456215"/>
        <dbReference type="ChEBI" id="CHEBI:456216"/>
        <dbReference type="EC" id="4.2.1.136"/>
    </reaction>
</comment>
<evidence type="ECO:0000313" key="22">
    <source>
        <dbReference type="EMBL" id="EAP77706.1"/>
    </source>
</evidence>
<evidence type="ECO:0000256" key="19">
    <source>
        <dbReference type="PIRNR" id="PIRNR017184"/>
    </source>
</evidence>
<feature type="binding site" evidence="18">
    <location>
        <begin position="62"/>
        <end position="66"/>
    </location>
    <ligand>
        <name>(6S)-NADPHX</name>
        <dbReference type="ChEBI" id="CHEBI:64076"/>
    </ligand>
</feature>
<dbReference type="EC" id="5.1.99.6" evidence="19"/>
<feature type="binding site" evidence="18">
    <location>
        <position position="127"/>
    </location>
    <ligand>
        <name>K(+)</name>
        <dbReference type="ChEBI" id="CHEBI:29103"/>
    </ligand>
</feature>
<evidence type="ECO:0000259" key="21">
    <source>
        <dbReference type="PROSITE" id="PS51385"/>
    </source>
</evidence>
<dbReference type="InterPro" id="IPR029056">
    <property type="entry name" value="Ribokinase-like"/>
</dbReference>
<dbReference type="SUPFAM" id="SSF53613">
    <property type="entry name" value="Ribokinase-like"/>
    <property type="match status" value="1"/>
</dbReference>
<feature type="binding site" evidence="18">
    <location>
        <begin position="131"/>
        <end position="137"/>
    </location>
    <ligand>
        <name>(6S)-NADPHX</name>
        <dbReference type="ChEBI" id="CHEBI:64076"/>
    </ligand>
</feature>
<dbReference type="GO" id="GO:0110051">
    <property type="term" value="P:metabolite repair"/>
    <property type="evidence" value="ECO:0007669"/>
    <property type="project" value="TreeGrafter"/>
</dbReference>
<dbReference type="PROSITE" id="PS51385">
    <property type="entry name" value="YJEF_N"/>
    <property type="match status" value="1"/>
</dbReference>
<feature type="domain" description="YjeF N-terminal" evidence="21">
    <location>
        <begin position="10"/>
        <end position="218"/>
    </location>
</feature>
<dbReference type="HAMAP" id="MF_01966">
    <property type="entry name" value="NADHX_epimerase"/>
    <property type="match status" value="1"/>
</dbReference>
<sequence length="518" mass="52491">MTEILTSAQMRALEAREIESGRATGRALMERAGRGVVAALLAHWPALGNQPGKAVVLCGPGNNGGDGFVVARLLRNRGWQVAVGMLGTAEGLPPDARANHDLWRSMGRVAALDAVLAGCAGADVIIDALFGIGLSRPLEGAARRWAEMSAAGLAARVLAIDLPSGLCAERGQPIGVAARAALTVSFHRPKPGHYLGAGPDHCGALEIVDIGIQAPCPEAVLRRVERPAAADLAKVGHKFDNGHALVLCGGYGRSGAARLAARAALRIGAGLVSLGVPGSAQMEVAAQITALMMQRIEGAEDLAAALTDRRLGALCLGPGLGVARAAELLPVALADGRGCVLDADALTALAEVGLRAPLHSGCVLTPHGGEFARLFPDLAEASGSGGEMSKVEATRQAAVRAGAVVLYKGPDTVIAAPDGRAFLHAACYERAAPWLATAGSGDVLAGMIAGLMARGHAPLDAATRGHAPLHAAAQGHAPLNAATMATWLHAEAARGFGPGLIAEDLPEALPQVLAGLAG</sequence>
<dbReference type="EMBL" id="AALY01000001">
    <property type="protein sequence ID" value="EAP77706.1"/>
    <property type="molecule type" value="Genomic_DNA"/>
</dbReference>
<comment type="catalytic activity">
    <reaction evidence="15 17 19">
        <text>(6S)-NADHX + ADP = AMP + phosphate + NADH + H(+)</text>
        <dbReference type="Rhea" id="RHEA:32223"/>
        <dbReference type="ChEBI" id="CHEBI:15378"/>
        <dbReference type="ChEBI" id="CHEBI:43474"/>
        <dbReference type="ChEBI" id="CHEBI:57945"/>
        <dbReference type="ChEBI" id="CHEBI:64074"/>
        <dbReference type="ChEBI" id="CHEBI:456215"/>
        <dbReference type="ChEBI" id="CHEBI:456216"/>
        <dbReference type="EC" id="4.2.1.136"/>
    </reaction>
</comment>
<dbReference type="PIRSF" id="PIRSF017184">
    <property type="entry name" value="Nnr"/>
    <property type="match status" value="1"/>
</dbReference>
<evidence type="ECO:0000256" key="2">
    <source>
        <dbReference type="ARBA" id="ARBA00000909"/>
    </source>
</evidence>
<evidence type="ECO:0000256" key="16">
    <source>
        <dbReference type="ARBA" id="ARBA00049209"/>
    </source>
</evidence>
<keyword evidence="23" id="KW-1185">Reference proteome</keyword>
<feature type="domain" description="YjeF C-terminal" evidence="20">
    <location>
        <begin position="221"/>
        <end position="516"/>
    </location>
</feature>
<dbReference type="InterPro" id="IPR030677">
    <property type="entry name" value="Nnr"/>
</dbReference>
<keyword evidence="8 17" id="KW-0521">NADP</keyword>
<evidence type="ECO:0000313" key="23">
    <source>
        <dbReference type="Proteomes" id="UP000005954"/>
    </source>
</evidence>
<evidence type="ECO:0000256" key="17">
    <source>
        <dbReference type="HAMAP-Rule" id="MF_01965"/>
    </source>
</evidence>
<dbReference type="CDD" id="cd01171">
    <property type="entry name" value="YXKO-related"/>
    <property type="match status" value="1"/>
</dbReference>
<evidence type="ECO:0000256" key="6">
    <source>
        <dbReference type="ARBA" id="ARBA00022741"/>
    </source>
</evidence>
<evidence type="ECO:0000256" key="9">
    <source>
        <dbReference type="ARBA" id="ARBA00022958"/>
    </source>
</evidence>
<dbReference type="GO" id="GO:0052855">
    <property type="term" value="F:ADP-dependent NAD(P)H-hydrate dehydratase activity"/>
    <property type="evidence" value="ECO:0007669"/>
    <property type="project" value="UniProtKB-UniRule"/>
</dbReference>
<comment type="function">
    <text evidence="17">Catalyzes the dehydration of the S-form of NAD(P)HX at the expense of ADP, which is converted to AMP. Together with NAD(P)HX epimerase, which catalyzes the epimerization of the S- and R-forms, the enzyme allows the repair of both epimers of NAD(P)HX, a damaged form of NAD(P)H that is a result of enzymatic or heat-dependent hydration.</text>
</comment>
<feature type="binding site" evidence="17">
    <location>
        <position position="442"/>
    </location>
    <ligand>
        <name>(6S)-NADPHX</name>
        <dbReference type="ChEBI" id="CHEBI:64076"/>
    </ligand>
</feature>
<evidence type="ECO:0000256" key="11">
    <source>
        <dbReference type="ARBA" id="ARBA00023235"/>
    </source>
</evidence>